<dbReference type="SUPFAM" id="SSF46955">
    <property type="entry name" value="Putative DNA-binding domain"/>
    <property type="match status" value="1"/>
</dbReference>
<dbReference type="InterPro" id="IPR045864">
    <property type="entry name" value="aa-tRNA-synth_II/BPL/LPL"/>
</dbReference>
<dbReference type="FunFam" id="3.30.70.380:FF:000001">
    <property type="entry name" value="Phenylalanine--tRNA ligase beta subunit"/>
    <property type="match status" value="1"/>
</dbReference>
<dbReference type="InterPro" id="IPR005146">
    <property type="entry name" value="B3/B4_tRNA-bd"/>
</dbReference>
<dbReference type="FunFam" id="3.50.40.10:FF:000001">
    <property type="entry name" value="Phenylalanine--tRNA ligase beta subunit"/>
    <property type="match status" value="1"/>
</dbReference>
<keyword evidence="9 15" id="KW-0067">ATP-binding</keyword>
<dbReference type="EC" id="6.1.1.20" evidence="15"/>
<dbReference type="Proteomes" id="UP000610558">
    <property type="component" value="Unassembled WGS sequence"/>
</dbReference>
<dbReference type="InterPro" id="IPR005121">
    <property type="entry name" value="Fdx_antiC-bd"/>
</dbReference>
<dbReference type="NCBIfam" id="TIGR00472">
    <property type="entry name" value="pheT_bact"/>
    <property type="match status" value="1"/>
</dbReference>
<dbReference type="SUPFAM" id="SSF54991">
    <property type="entry name" value="Anticodon-binding domain of PheRS"/>
    <property type="match status" value="1"/>
</dbReference>
<dbReference type="InterPro" id="IPR033714">
    <property type="entry name" value="tRNA_bind_bactPheRS"/>
</dbReference>
<dbReference type="InterPro" id="IPR002547">
    <property type="entry name" value="tRNA-bd_dom"/>
</dbReference>
<dbReference type="Pfam" id="PF01588">
    <property type="entry name" value="tRNA_bind"/>
    <property type="match status" value="1"/>
</dbReference>
<dbReference type="RefSeq" id="WP_190764750.1">
    <property type="nucleotide sequence ID" value="NZ_JACXLD010000004.1"/>
</dbReference>
<dbReference type="Gene3D" id="3.30.930.10">
    <property type="entry name" value="Bira Bifunctional Protein, Domain 2"/>
    <property type="match status" value="1"/>
</dbReference>
<feature type="domain" description="B5" evidence="19">
    <location>
        <begin position="399"/>
        <end position="474"/>
    </location>
</feature>
<keyword evidence="11 16" id="KW-0694">RNA-binding</keyword>
<dbReference type="InterPro" id="IPR041616">
    <property type="entry name" value="PheRS_beta_core"/>
</dbReference>
<proteinExistence type="inferred from homology"/>
<keyword evidence="13 15" id="KW-0030">Aminoacyl-tRNA synthetase</keyword>
<dbReference type="GO" id="GO:0004826">
    <property type="term" value="F:phenylalanine-tRNA ligase activity"/>
    <property type="evidence" value="ECO:0007669"/>
    <property type="project" value="UniProtKB-UniRule"/>
</dbReference>
<dbReference type="PROSITE" id="PS51483">
    <property type="entry name" value="B5"/>
    <property type="match status" value="1"/>
</dbReference>
<comment type="catalytic activity">
    <reaction evidence="14 15">
        <text>tRNA(Phe) + L-phenylalanine + ATP = L-phenylalanyl-tRNA(Phe) + AMP + diphosphate + H(+)</text>
        <dbReference type="Rhea" id="RHEA:19413"/>
        <dbReference type="Rhea" id="RHEA-COMP:9668"/>
        <dbReference type="Rhea" id="RHEA-COMP:9699"/>
        <dbReference type="ChEBI" id="CHEBI:15378"/>
        <dbReference type="ChEBI" id="CHEBI:30616"/>
        <dbReference type="ChEBI" id="CHEBI:33019"/>
        <dbReference type="ChEBI" id="CHEBI:58095"/>
        <dbReference type="ChEBI" id="CHEBI:78442"/>
        <dbReference type="ChEBI" id="CHEBI:78531"/>
        <dbReference type="ChEBI" id="CHEBI:456215"/>
        <dbReference type="EC" id="6.1.1.20"/>
    </reaction>
</comment>
<feature type="binding site" evidence="15">
    <location>
        <position position="462"/>
    </location>
    <ligand>
        <name>Mg(2+)</name>
        <dbReference type="ChEBI" id="CHEBI:18420"/>
        <note>shared with alpha subunit</note>
    </ligand>
</feature>
<dbReference type="AlphaFoldDB" id="A0A927C3P2"/>
<keyword evidence="4 15" id="KW-0963">Cytoplasm</keyword>
<dbReference type="Gene3D" id="3.50.40.10">
    <property type="entry name" value="Phenylalanyl-trna Synthetase, Chain B, domain 3"/>
    <property type="match status" value="1"/>
</dbReference>
<dbReference type="SMART" id="SM00873">
    <property type="entry name" value="B3_4"/>
    <property type="match status" value="1"/>
</dbReference>
<protein>
    <recommendedName>
        <fullName evidence="15">Phenylalanine--tRNA ligase beta subunit</fullName>
        <ecNumber evidence="15">6.1.1.20</ecNumber>
    </recommendedName>
    <alternativeName>
        <fullName evidence="15">Phenylalanyl-tRNA synthetase beta subunit</fullName>
        <shortName evidence="15">PheRS</shortName>
    </alternativeName>
</protein>
<keyword evidence="21" id="KW-1185">Reference proteome</keyword>
<dbReference type="PROSITE" id="PS50886">
    <property type="entry name" value="TRBD"/>
    <property type="match status" value="1"/>
</dbReference>
<comment type="cofactor">
    <cofactor evidence="15">
        <name>Mg(2+)</name>
        <dbReference type="ChEBI" id="CHEBI:18420"/>
    </cofactor>
    <text evidence="15">Binds 2 magnesium ions per tetramer.</text>
</comment>
<sequence length="786" mass="85575">MKFSEKWLREWVNPEIDSDTLAAQLTMAGLEVDALEPVAGAFSGVVVAEILSAEPHPDAQKLQVCKVNDGVETLQIVCGAANARPGIKIPCARVGAVLPGDFKIKKAKLRGVESFGMLCAEQELGMAESSDGLMELAADAPVGTDIREYLQLDDNLFELGLTPNRADCLSVRGIAREVAVLNKIPFVEPEFAPVAAAIEDVLPVQIDAGEDCPRYVGRVVRGIDIAKPSPLWLQEKLRRSGLRSIDAVVDITNLVLLELGQPMHAFDLEKLSGGIVVRKATEGEKLTLLDEQEIELRADSLVIADQTKPLALAGIMGGLDSSVGDQTRDLFLEAAFFAPDKLAGRARSYGLHTDSSHRFERGVDYALAERAIERATQLIIEICGGQAGPTIKQNGAEIPEPQAITLRAARIKRMLGMSLPNDEVVNIISGLGLDIKAEGEGWKVFSASWRFDIAIEEDLLEELARIYGYNRLPVTPMSANLEIIPKPEKLRPQSQIRRQLVARGYQEAVTYSFIDPALHEIVSEGGGIELMNPISADMAIMRDSLFPGLLKTAEYNSKRQQQRVRLFEIGLRFNGKAAGEQIPTLAGLITGRRSPESWNESGELVDFFDLKGDLEALLALSPSSVSYVAGSRKALHPGQSAQIVVSDKAVGWIGALHPSVQAKLDMPNSVYLFEIDLAVLTENRVPKFEPLSKFPEVRRDIAVIVPKAVAAQALLDCVKKAAGEQLHNLRLFDIYQGKGIDPERKSIALGLTFRDSSRTLNEEEVSQSVAAVVDALQQDLGATLRN</sequence>
<keyword evidence="12 15" id="KW-0648">Protein biosynthesis</keyword>
<dbReference type="Pfam" id="PF17759">
    <property type="entry name" value="tRNA_synthFbeta"/>
    <property type="match status" value="1"/>
</dbReference>
<evidence type="ECO:0000256" key="13">
    <source>
        <dbReference type="ARBA" id="ARBA00023146"/>
    </source>
</evidence>
<evidence type="ECO:0000256" key="2">
    <source>
        <dbReference type="ARBA" id="ARBA00008653"/>
    </source>
</evidence>
<dbReference type="GO" id="GO:0009328">
    <property type="term" value="C:phenylalanine-tRNA ligase complex"/>
    <property type="evidence" value="ECO:0007669"/>
    <property type="project" value="TreeGrafter"/>
</dbReference>
<evidence type="ECO:0000256" key="4">
    <source>
        <dbReference type="ARBA" id="ARBA00022490"/>
    </source>
</evidence>
<dbReference type="FunFam" id="2.40.50.140:FF:000045">
    <property type="entry name" value="Phenylalanine--tRNA ligase beta subunit"/>
    <property type="match status" value="1"/>
</dbReference>
<dbReference type="PROSITE" id="PS51447">
    <property type="entry name" value="FDX_ACB"/>
    <property type="match status" value="1"/>
</dbReference>
<keyword evidence="5 16" id="KW-0820">tRNA-binding</keyword>
<dbReference type="GO" id="GO:0006432">
    <property type="term" value="P:phenylalanyl-tRNA aminoacylation"/>
    <property type="evidence" value="ECO:0007669"/>
    <property type="project" value="UniProtKB-UniRule"/>
</dbReference>
<evidence type="ECO:0000256" key="7">
    <source>
        <dbReference type="ARBA" id="ARBA00022723"/>
    </source>
</evidence>
<keyword evidence="8 15" id="KW-0547">Nucleotide-binding</keyword>
<keyword evidence="6 15" id="KW-0436">Ligase</keyword>
<feature type="binding site" evidence="15">
    <location>
        <position position="452"/>
    </location>
    <ligand>
        <name>Mg(2+)</name>
        <dbReference type="ChEBI" id="CHEBI:18420"/>
        <note>shared with alpha subunit</note>
    </ligand>
</feature>
<evidence type="ECO:0000259" key="19">
    <source>
        <dbReference type="PROSITE" id="PS51483"/>
    </source>
</evidence>
<dbReference type="HAMAP" id="MF_00283">
    <property type="entry name" value="Phe_tRNA_synth_beta1"/>
    <property type="match status" value="1"/>
</dbReference>
<dbReference type="InterPro" id="IPR045060">
    <property type="entry name" value="Phe-tRNA-ligase_IIc_bsu"/>
</dbReference>
<dbReference type="InterPro" id="IPR020825">
    <property type="entry name" value="Phe-tRNA_synthase-like_B3/B4"/>
</dbReference>
<evidence type="ECO:0000256" key="6">
    <source>
        <dbReference type="ARBA" id="ARBA00022598"/>
    </source>
</evidence>
<dbReference type="SMART" id="SM00874">
    <property type="entry name" value="B5"/>
    <property type="match status" value="1"/>
</dbReference>
<evidence type="ECO:0000259" key="17">
    <source>
        <dbReference type="PROSITE" id="PS50886"/>
    </source>
</evidence>
<evidence type="ECO:0000256" key="8">
    <source>
        <dbReference type="ARBA" id="ARBA00022741"/>
    </source>
</evidence>
<organism evidence="20 21">
    <name type="scientific">Spongiibacter pelagi</name>
    <dbReference type="NCBI Taxonomy" id="2760804"/>
    <lineage>
        <taxon>Bacteria</taxon>
        <taxon>Pseudomonadati</taxon>
        <taxon>Pseudomonadota</taxon>
        <taxon>Gammaproteobacteria</taxon>
        <taxon>Cellvibrionales</taxon>
        <taxon>Spongiibacteraceae</taxon>
        <taxon>Spongiibacter</taxon>
    </lineage>
</organism>
<feature type="binding site" evidence="15">
    <location>
        <position position="458"/>
    </location>
    <ligand>
        <name>Mg(2+)</name>
        <dbReference type="ChEBI" id="CHEBI:18420"/>
        <note>shared with alpha subunit</note>
    </ligand>
</feature>
<dbReference type="CDD" id="cd00769">
    <property type="entry name" value="PheRS_beta_core"/>
    <property type="match status" value="1"/>
</dbReference>
<dbReference type="CDD" id="cd02796">
    <property type="entry name" value="tRNA_bind_bactPheRS"/>
    <property type="match status" value="1"/>
</dbReference>
<dbReference type="FunFam" id="3.30.56.10:FF:000002">
    <property type="entry name" value="Phenylalanine--tRNA ligase beta subunit"/>
    <property type="match status" value="1"/>
</dbReference>
<dbReference type="InterPro" id="IPR009061">
    <property type="entry name" value="DNA-bd_dom_put_sf"/>
</dbReference>
<evidence type="ECO:0000259" key="18">
    <source>
        <dbReference type="PROSITE" id="PS51447"/>
    </source>
</evidence>
<dbReference type="Gene3D" id="3.30.56.10">
    <property type="match status" value="2"/>
</dbReference>
<comment type="subcellular location">
    <subcellularLocation>
        <location evidence="1 15">Cytoplasm</location>
    </subcellularLocation>
</comment>
<dbReference type="SUPFAM" id="SSF50249">
    <property type="entry name" value="Nucleic acid-binding proteins"/>
    <property type="match status" value="1"/>
</dbReference>
<gene>
    <name evidence="15 20" type="primary">pheT</name>
    <name evidence="20" type="ORF">IB286_09245</name>
</gene>
<dbReference type="EMBL" id="JACXLD010000004">
    <property type="protein sequence ID" value="MBD2859191.1"/>
    <property type="molecule type" value="Genomic_DNA"/>
</dbReference>
<evidence type="ECO:0000256" key="5">
    <source>
        <dbReference type="ARBA" id="ARBA00022555"/>
    </source>
</evidence>
<comment type="caution">
    <text evidence="20">The sequence shown here is derived from an EMBL/GenBank/DDBJ whole genome shotgun (WGS) entry which is preliminary data.</text>
</comment>
<keyword evidence="10 15" id="KW-0460">Magnesium</keyword>
<dbReference type="InterPro" id="IPR005147">
    <property type="entry name" value="tRNA_synthase_B5-dom"/>
</dbReference>
<comment type="subunit">
    <text evidence="3 15">Tetramer of two alpha and two beta subunits.</text>
</comment>
<dbReference type="InterPro" id="IPR012340">
    <property type="entry name" value="NA-bd_OB-fold"/>
</dbReference>
<dbReference type="SUPFAM" id="SSF56037">
    <property type="entry name" value="PheT/TilS domain"/>
    <property type="match status" value="1"/>
</dbReference>
<feature type="domain" description="TRNA-binding" evidence="17">
    <location>
        <begin position="39"/>
        <end position="147"/>
    </location>
</feature>
<dbReference type="Gene3D" id="3.30.70.380">
    <property type="entry name" value="Ferrodoxin-fold anticodon-binding domain"/>
    <property type="match status" value="1"/>
</dbReference>
<dbReference type="SUPFAM" id="SSF55681">
    <property type="entry name" value="Class II aaRS and biotin synthetases"/>
    <property type="match status" value="1"/>
</dbReference>
<feature type="binding site" evidence="15">
    <location>
        <position position="461"/>
    </location>
    <ligand>
        <name>Mg(2+)</name>
        <dbReference type="ChEBI" id="CHEBI:18420"/>
        <note>shared with alpha subunit</note>
    </ligand>
</feature>
<evidence type="ECO:0000256" key="3">
    <source>
        <dbReference type="ARBA" id="ARBA00011209"/>
    </source>
</evidence>
<dbReference type="NCBIfam" id="NF045760">
    <property type="entry name" value="YtpR"/>
    <property type="match status" value="1"/>
</dbReference>
<dbReference type="PANTHER" id="PTHR10947:SF0">
    <property type="entry name" value="PHENYLALANINE--TRNA LIGASE BETA SUBUNIT"/>
    <property type="match status" value="1"/>
</dbReference>
<evidence type="ECO:0000256" key="1">
    <source>
        <dbReference type="ARBA" id="ARBA00004496"/>
    </source>
</evidence>
<evidence type="ECO:0000256" key="10">
    <source>
        <dbReference type="ARBA" id="ARBA00022842"/>
    </source>
</evidence>
<dbReference type="InterPro" id="IPR036690">
    <property type="entry name" value="Fdx_antiC-bd_sf"/>
</dbReference>
<dbReference type="Pfam" id="PF03484">
    <property type="entry name" value="B5"/>
    <property type="match status" value="1"/>
</dbReference>
<accession>A0A927C3P2</accession>
<keyword evidence="7 15" id="KW-0479">Metal-binding</keyword>
<name>A0A927C3P2_9GAMM</name>
<dbReference type="Pfam" id="PF03483">
    <property type="entry name" value="B3_4"/>
    <property type="match status" value="1"/>
</dbReference>
<dbReference type="FunFam" id="3.30.930.10:FF:000022">
    <property type="entry name" value="Phenylalanine--tRNA ligase beta subunit"/>
    <property type="match status" value="1"/>
</dbReference>
<dbReference type="GO" id="GO:0000049">
    <property type="term" value="F:tRNA binding"/>
    <property type="evidence" value="ECO:0007669"/>
    <property type="project" value="UniProtKB-UniRule"/>
</dbReference>
<dbReference type="PANTHER" id="PTHR10947">
    <property type="entry name" value="PHENYLALANYL-TRNA SYNTHETASE BETA CHAIN AND LEUCINE-RICH REPEAT-CONTAINING PROTEIN 47"/>
    <property type="match status" value="1"/>
</dbReference>
<evidence type="ECO:0000256" key="16">
    <source>
        <dbReference type="PROSITE-ProRule" id="PRU00209"/>
    </source>
</evidence>
<dbReference type="GO" id="GO:0000287">
    <property type="term" value="F:magnesium ion binding"/>
    <property type="evidence" value="ECO:0007669"/>
    <property type="project" value="UniProtKB-UniRule"/>
</dbReference>
<evidence type="ECO:0000256" key="11">
    <source>
        <dbReference type="ARBA" id="ARBA00022884"/>
    </source>
</evidence>
<evidence type="ECO:0000313" key="20">
    <source>
        <dbReference type="EMBL" id="MBD2859191.1"/>
    </source>
</evidence>
<evidence type="ECO:0000256" key="9">
    <source>
        <dbReference type="ARBA" id="ARBA00022840"/>
    </source>
</evidence>
<dbReference type="Gene3D" id="2.40.50.140">
    <property type="entry name" value="Nucleic acid-binding proteins"/>
    <property type="match status" value="1"/>
</dbReference>
<comment type="similarity">
    <text evidence="2 15">Belongs to the phenylalanyl-tRNA synthetase beta subunit family. Type 1 subfamily.</text>
</comment>
<dbReference type="Pfam" id="PF03147">
    <property type="entry name" value="FDX-ACB"/>
    <property type="match status" value="1"/>
</dbReference>
<evidence type="ECO:0000313" key="21">
    <source>
        <dbReference type="Proteomes" id="UP000610558"/>
    </source>
</evidence>
<dbReference type="GO" id="GO:0005524">
    <property type="term" value="F:ATP binding"/>
    <property type="evidence" value="ECO:0007669"/>
    <property type="project" value="UniProtKB-UniRule"/>
</dbReference>
<dbReference type="InterPro" id="IPR004532">
    <property type="entry name" value="Phe-tRNA-ligase_IIc_bsu_bact"/>
</dbReference>
<evidence type="ECO:0000256" key="12">
    <source>
        <dbReference type="ARBA" id="ARBA00022917"/>
    </source>
</evidence>
<evidence type="ECO:0000256" key="14">
    <source>
        <dbReference type="ARBA" id="ARBA00049255"/>
    </source>
</evidence>
<evidence type="ECO:0000256" key="15">
    <source>
        <dbReference type="HAMAP-Rule" id="MF_00283"/>
    </source>
</evidence>
<dbReference type="SMART" id="SM00896">
    <property type="entry name" value="FDX-ACB"/>
    <property type="match status" value="1"/>
</dbReference>
<feature type="domain" description="FDX-ACB" evidence="18">
    <location>
        <begin position="692"/>
        <end position="785"/>
    </location>
</feature>
<reference evidence="20" key="1">
    <citation type="submission" date="2020-09" db="EMBL/GenBank/DDBJ databases">
        <authorList>
            <person name="Yoon J.-W."/>
        </authorList>
    </citation>
    <scope>NUCLEOTIDE SEQUENCE</scope>
    <source>
        <strain evidence="20">KMU-158</strain>
    </source>
</reference>